<dbReference type="InterPro" id="IPR015943">
    <property type="entry name" value="WD40/YVTN_repeat-like_dom_sf"/>
</dbReference>
<dbReference type="Gene3D" id="2.130.10.10">
    <property type="entry name" value="YVTN repeat-like/Quinoprotein amine dehydrogenase"/>
    <property type="match status" value="1"/>
</dbReference>
<dbReference type="InterPro" id="IPR011047">
    <property type="entry name" value="Quinoprotein_ADH-like_sf"/>
</dbReference>
<sequence length="627" mass="66660">MPRGVSVLAALLLGSCIAIQATEDGPISFASVPTSSDVALSDVPKLAECVIDCAANPANVLAPFAGCTWGSAGTKNADGGCVVEKSCFLACFQANDKGAVYTNRYNLERSSFVIDETLTPSKISPTTFSLKGSWDVDGSVYAQPLYAPHIRVAKGVYKNIMIIATEFNSVYGFDADTREQLWKRSLTIGRVVESADIPTVSTRPGGPCTDIAPYYGITSTPVIDPLTNTVYVMSYSIEGSGAFTAQYRFNALDVATGAHREGSPTAPVAGSRTFPDSDFPNNATTFVAIKQLQRPGLALYKGVVYAAFGSHCDRPQYWPWIFAFEAKSLKISTFWTSPSFISRFNQTNPLFGPVYGGGPTLWMGGTAPSFYEDHLYVVTGRGPVDPSKGGYGNGILKFPLDLSKVEDYFIPANGVFLDNNDLDLGASGAVIMADKQLVITGGKQGPIYLAKALNLGGYQPTANNTNVFEVINPAVLNATNTAANTIYSGPAYWSGNGGQVFYRGRRTSRTGATLFRYGFDASGKLPAQPSVQAQALVGIFNNRASNPVIQAAAADSTEAILWEIDEQSSLFAWDAMSLKLLYSTNNTQVCGGTPSSSGGVVKFALPTITGGKVYVGCGNKVLTYGLN</sequence>
<evidence type="ECO:0000256" key="1">
    <source>
        <dbReference type="SAM" id="SignalP"/>
    </source>
</evidence>
<evidence type="ECO:0000313" key="3">
    <source>
        <dbReference type="Proteomes" id="UP001497392"/>
    </source>
</evidence>
<feature type="chain" id="PRO_5046221848" evidence="1">
    <location>
        <begin position="19"/>
        <end position="627"/>
    </location>
</feature>
<name>A0ABP1GFX3_9CHLO</name>
<keyword evidence="1" id="KW-0732">Signal</keyword>
<keyword evidence="3" id="KW-1185">Reference proteome</keyword>
<reference evidence="2 3" key="1">
    <citation type="submission" date="2024-06" db="EMBL/GenBank/DDBJ databases">
        <authorList>
            <person name="Kraege A."/>
            <person name="Thomma B."/>
        </authorList>
    </citation>
    <scope>NUCLEOTIDE SEQUENCE [LARGE SCALE GENOMIC DNA]</scope>
</reference>
<feature type="signal peptide" evidence="1">
    <location>
        <begin position="1"/>
        <end position="18"/>
    </location>
</feature>
<dbReference type="EMBL" id="CAXHTA020000020">
    <property type="protein sequence ID" value="CAL5229464.1"/>
    <property type="molecule type" value="Genomic_DNA"/>
</dbReference>
<accession>A0ABP1GFX3</accession>
<dbReference type="SUPFAM" id="SSF50998">
    <property type="entry name" value="Quinoprotein alcohol dehydrogenase-like"/>
    <property type="match status" value="1"/>
</dbReference>
<comment type="caution">
    <text evidence="2">The sequence shown here is derived from an EMBL/GenBank/DDBJ whole genome shotgun (WGS) entry which is preliminary data.</text>
</comment>
<dbReference type="PROSITE" id="PS51257">
    <property type="entry name" value="PROKAR_LIPOPROTEIN"/>
    <property type="match status" value="1"/>
</dbReference>
<gene>
    <name evidence="2" type="primary">g12790</name>
    <name evidence="2" type="ORF">VP750_LOCUS11370</name>
</gene>
<dbReference type="Proteomes" id="UP001497392">
    <property type="component" value="Unassembled WGS sequence"/>
</dbReference>
<protein>
    <submittedName>
        <fullName evidence="2">G12790 protein</fullName>
    </submittedName>
</protein>
<organism evidence="2 3">
    <name type="scientific">Coccomyxa viridis</name>
    <dbReference type="NCBI Taxonomy" id="1274662"/>
    <lineage>
        <taxon>Eukaryota</taxon>
        <taxon>Viridiplantae</taxon>
        <taxon>Chlorophyta</taxon>
        <taxon>core chlorophytes</taxon>
        <taxon>Trebouxiophyceae</taxon>
        <taxon>Trebouxiophyceae incertae sedis</taxon>
        <taxon>Coccomyxaceae</taxon>
        <taxon>Coccomyxa</taxon>
    </lineage>
</organism>
<proteinExistence type="predicted"/>
<evidence type="ECO:0000313" key="2">
    <source>
        <dbReference type="EMBL" id="CAL5229464.1"/>
    </source>
</evidence>